<evidence type="ECO:0000313" key="3">
    <source>
        <dbReference type="Proteomes" id="UP000326532"/>
    </source>
</evidence>
<evidence type="ECO:0000313" key="2">
    <source>
        <dbReference type="EMBL" id="KAB8209492.1"/>
    </source>
</evidence>
<keyword evidence="3" id="KW-1185">Reference proteome</keyword>
<reference evidence="2 3" key="1">
    <citation type="submission" date="2019-04" db="EMBL/GenBank/DDBJ databases">
        <title>Fungal friends and foes A comparative genomics study of 23 Aspergillus species from section Flavi.</title>
        <authorList>
            <consortium name="DOE Joint Genome Institute"/>
            <person name="Kjaerbolling I."/>
            <person name="Vesth T.C."/>
            <person name="Frisvad J.C."/>
            <person name="Nybo J.L."/>
            <person name="Theobald S."/>
            <person name="Kildgaard S."/>
            <person name="Petersen T.I."/>
            <person name="Kuo A."/>
            <person name="Sato A."/>
            <person name="Lyhne E.K."/>
            <person name="Kogle M.E."/>
            <person name="Wiebenga A."/>
            <person name="Kun R.S."/>
            <person name="Lubbers R.J."/>
            <person name="Makela M.R."/>
            <person name="Barry K."/>
            <person name="Chovatia M."/>
            <person name="Clum A."/>
            <person name="Daum C."/>
            <person name="Haridas S."/>
            <person name="He G."/>
            <person name="LaButti K."/>
            <person name="Lipzen A."/>
            <person name="Mondo S."/>
            <person name="Pangilinan J."/>
            <person name="Riley R."/>
            <person name="Salamov A."/>
            <person name="Simmons B.A."/>
            <person name="Magnuson J.K."/>
            <person name="Henrissat B."/>
            <person name="Mortensen U.H."/>
            <person name="Larsen T.O."/>
            <person name="De vries R.P."/>
            <person name="Grigoriev I.V."/>
            <person name="Machida M."/>
            <person name="Baker S.E."/>
            <person name="Andersen M.R."/>
        </authorList>
    </citation>
    <scope>NUCLEOTIDE SEQUENCE [LARGE SCALE GENOMIC DNA]</scope>
    <source>
        <strain evidence="2 3">CBS 117618</strain>
    </source>
</reference>
<name>A0A5N6DW95_ASPPA</name>
<keyword evidence="1" id="KW-0812">Transmembrane</keyword>
<dbReference type="Proteomes" id="UP000326532">
    <property type="component" value="Unassembled WGS sequence"/>
</dbReference>
<evidence type="ECO:0000256" key="1">
    <source>
        <dbReference type="SAM" id="Phobius"/>
    </source>
</evidence>
<feature type="transmembrane region" description="Helical" evidence="1">
    <location>
        <begin position="15"/>
        <end position="33"/>
    </location>
</feature>
<accession>A0A5N6DW95</accession>
<protein>
    <submittedName>
        <fullName evidence="2">Uncharacterized protein</fullName>
    </submittedName>
</protein>
<proteinExistence type="predicted"/>
<dbReference type="VEuPathDB" id="FungiDB:BDV34DRAFT_16459"/>
<keyword evidence="1" id="KW-1133">Transmembrane helix</keyword>
<gene>
    <name evidence="2" type="ORF">BDV34DRAFT_16459</name>
</gene>
<dbReference type="EMBL" id="ML734946">
    <property type="protein sequence ID" value="KAB8209492.1"/>
    <property type="molecule type" value="Genomic_DNA"/>
</dbReference>
<sequence>MTPHWRWEAQKRSTFLSPTGLLVVRALFPYWAVETYVCRKCRRFKLLSQLSEEEILCLVNEAPCYIFPFFACLIIRLFSLYDSFLFVDQRAGQAPCISDMANAKLGTG</sequence>
<keyword evidence="1" id="KW-0472">Membrane</keyword>
<dbReference type="AlphaFoldDB" id="A0A5N6DW95"/>
<organism evidence="2 3">
    <name type="scientific">Aspergillus parasiticus</name>
    <dbReference type="NCBI Taxonomy" id="5067"/>
    <lineage>
        <taxon>Eukaryota</taxon>
        <taxon>Fungi</taxon>
        <taxon>Dikarya</taxon>
        <taxon>Ascomycota</taxon>
        <taxon>Pezizomycotina</taxon>
        <taxon>Eurotiomycetes</taxon>
        <taxon>Eurotiomycetidae</taxon>
        <taxon>Eurotiales</taxon>
        <taxon>Aspergillaceae</taxon>
        <taxon>Aspergillus</taxon>
        <taxon>Aspergillus subgen. Circumdati</taxon>
    </lineage>
</organism>
<feature type="transmembrane region" description="Helical" evidence="1">
    <location>
        <begin position="54"/>
        <end position="78"/>
    </location>
</feature>